<dbReference type="EMBL" id="JAFKCW010000004">
    <property type="protein sequence ID" value="MBN7802671.1"/>
    <property type="molecule type" value="Genomic_DNA"/>
</dbReference>
<comment type="caution">
    <text evidence="2">The sequence shown here is derived from an EMBL/GenBank/DDBJ whole genome shotgun (WGS) entry which is preliminary data.</text>
</comment>
<proteinExistence type="predicted"/>
<evidence type="ECO:0000313" key="3">
    <source>
        <dbReference type="Proteomes" id="UP000664698"/>
    </source>
</evidence>
<gene>
    <name evidence="2" type="ORF">J0A67_17475</name>
</gene>
<evidence type="ECO:0000256" key="1">
    <source>
        <dbReference type="SAM" id="SignalP"/>
    </source>
</evidence>
<evidence type="ECO:0000313" key="2">
    <source>
        <dbReference type="EMBL" id="MBN7802671.1"/>
    </source>
</evidence>
<accession>A0ABS3BWJ8</accession>
<dbReference type="RefSeq" id="WP_206570685.1">
    <property type="nucleotide sequence ID" value="NZ_JAFKCW010000004.1"/>
</dbReference>
<sequence length="311" mass="35317">MNFYSKFQMGLLTLFLGLTCYTWAQSPTDELMMPHREICFLGNYEFGQFDEYWEGSTLRTNATIATVKRRTALLMAAYGITDKLDFYVGLPYVSTNSTLPNGGKFAGTSGFQDYSLGLKYQAVKKTSEKGEFSAYASLNFSNRASDYLSDYQPYALGLGTPQLAWRAIAHYKWNNGLYLRGVGGYIWKGYTEAEREYYYNDGSYYTAWMDVPSSWNYEAVVGKWFFANSLRVELNYSGQRSTSGDDIRAYNAPQPTNQVNMDRVGGFAHYYFPKIKGLGVLAYYNEVIDGKNAPKMSVFGAGVTYQFRLLK</sequence>
<dbReference type="Proteomes" id="UP000664698">
    <property type="component" value="Unassembled WGS sequence"/>
</dbReference>
<reference evidence="2 3" key="1">
    <citation type="submission" date="2021-03" db="EMBL/GenBank/DDBJ databases">
        <title>novel species isolated from a fishpond in China.</title>
        <authorList>
            <person name="Lu H."/>
            <person name="Cai Z."/>
        </authorList>
    </citation>
    <scope>NUCLEOTIDE SEQUENCE [LARGE SCALE GENOMIC DNA]</scope>
    <source>
        <strain evidence="2 3">JCM 31546</strain>
    </source>
</reference>
<protein>
    <submittedName>
        <fullName evidence="2">Transporter</fullName>
    </submittedName>
</protein>
<name>A0ABS3BWJ8_9BACT</name>
<feature type="chain" id="PRO_5045128259" evidence="1">
    <location>
        <begin position="25"/>
        <end position="311"/>
    </location>
</feature>
<keyword evidence="1" id="KW-0732">Signal</keyword>
<feature type="signal peptide" evidence="1">
    <location>
        <begin position="1"/>
        <end position="24"/>
    </location>
</feature>
<organism evidence="2 3">
    <name type="scientific">Algoriphagus aestuariicola</name>
    <dbReference type="NCBI Taxonomy" id="1852016"/>
    <lineage>
        <taxon>Bacteria</taxon>
        <taxon>Pseudomonadati</taxon>
        <taxon>Bacteroidota</taxon>
        <taxon>Cytophagia</taxon>
        <taxon>Cytophagales</taxon>
        <taxon>Cyclobacteriaceae</taxon>
        <taxon>Algoriphagus</taxon>
    </lineage>
</organism>
<keyword evidence="3" id="KW-1185">Reference proteome</keyword>